<reference evidence="1" key="1">
    <citation type="submission" date="2018-05" db="EMBL/GenBank/DDBJ databases">
        <title>Draft genome of Mucuna pruriens seed.</title>
        <authorList>
            <person name="Nnadi N.E."/>
            <person name="Vos R."/>
            <person name="Hasami M.H."/>
            <person name="Devisetty U.K."/>
            <person name="Aguiy J.C."/>
        </authorList>
    </citation>
    <scope>NUCLEOTIDE SEQUENCE [LARGE SCALE GENOMIC DNA]</scope>
    <source>
        <strain evidence="1">JCA_2017</strain>
    </source>
</reference>
<comment type="caution">
    <text evidence="1">The sequence shown here is derived from an EMBL/GenBank/DDBJ whole genome shotgun (WGS) entry which is preliminary data.</text>
</comment>
<accession>A0A371G0U8</accession>
<dbReference type="EMBL" id="QJKJ01007127">
    <property type="protein sequence ID" value="RDX84177.1"/>
    <property type="molecule type" value="Genomic_DNA"/>
</dbReference>
<feature type="non-terminal residue" evidence="1">
    <location>
        <position position="1"/>
    </location>
</feature>
<name>A0A371G0U8_MUCPR</name>
<gene>
    <name evidence="1" type="ORF">CR513_34822</name>
</gene>
<evidence type="ECO:0000313" key="1">
    <source>
        <dbReference type="EMBL" id="RDX84177.1"/>
    </source>
</evidence>
<dbReference type="Proteomes" id="UP000257109">
    <property type="component" value="Unassembled WGS sequence"/>
</dbReference>
<organism evidence="1 2">
    <name type="scientific">Mucuna pruriens</name>
    <name type="common">Velvet bean</name>
    <name type="synonym">Dolichos pruriens</name>
    <dbReference type="NCBI Taxonomy" id="157652"/>
    <lineage>
        <taxon>Eukaryota</taxon>
        <taxon>Viridiplantae</taxon>
        <taxon>Streptophyta</taxon>
        <taxon>Embryophyta</taxon>
        <taxon>Tracheophyta</taxon>
        <taxon>Spermatophyta</taxon>
        <taxon>Magnoliopsida</taxon>
        <taxon>eudicotyledons</taxon>
        <taxon>Gunneridae</taxon>
        <taxon>Pentapetalae</taxon>
        <taxon>rosids</taxon>
        <taxon>fabids</taxon>
        <taxon>Fabales</taxon>
        <taxon>Fabaceae</taxon>
        <taxon>Papilionoideae</taxon>
        <taxon>50 kb inversion clade</taxon>
        <taxon>NPAAA clade</taxon>
        <taxon>indigoferoid/millettioid clade</taxon>
        <taxon>Phaseoleae</taxon>
        <taxon>Mucuna</taxon>
    </lineage>
</organism>
<evidence type="ECO:0000313" key="2">
    <source>
        <dbReference type="Proteomes" id="UP000257109"/>
    </source>
</evidence>
<dbReference type="AlphaFoldDB" id="A0A371G0U8"/>
<protein>
    <submittedName>
        <fullName evidence="1">Uncharacterized protein</fullName>
    </submittedName>
</protein>
<proteinExistence type="predicted"/>
<sequence length="71" mass="7914">MIGEYGRQTLLGFFPIKSVYKLQMNSITVQGIHFFKISGRGLDALLVVLFSKSNFLLFEGLILCSGVKKSL</sequence>
<keyword evidence="2" id="KW-1185">Reference proteome</keyword>